<protein>
    <submittedName>
        <fullName evidence="2">Uncharacterized protein</fullName>
    </submittedName>
</protein>
<dbReference type="AlphaFoldDB" id="A0AAE3H5K4"/>
<gene>
    <name evidence="2" type="ORF">EGI31_16045</name>
</gene>
<proteinExistence type="predicted"/>
<feature type="signal peptide" evidence="1">
    <location>
        <begin position="1"/>
        <end position="18"/>
    </location>
</feature>
<sequence length="606" mass="66952">MKNLTILFVLICMSQSFAQNVGKSETGVSPVVGTVTLRNLPSTDSVKEKEFIKPPRVRVSTDVNKSNIPFNKPRKIVAEQNYFQPNVVKPLSQTSNGKISQFEAPCLTYQGLNAFINSGGGFTLPPDVGSAVGHDHIFEVLNDRMRIQDKEGNILFEQLQEETPANGGFWSSIDNTDLFDPKIIYDPYRNRWIYVILTDAQTANSAILIAISQTPDPTGGWWFWRIDGDADNNQWFDYPSIGFNNKWLTITGNMFSVPNAGGSNESRVFIFDLNQLYSGSTISYTSYNVSGYSTICPALTYDPNMNDHWLVTNDDVNDNDLRFFKISGNTASPILTEESWVSIGTAWGRSGGNLAPQLGSSNRINCGDHDVLSVIWRNGRLYSAQTVFLPDGASPSTATVQIVSSNPYNATAYEAIRVSSDANTMYAFPCLAVNNAGDLIISTSKFTTSTYPSACVWVRRSGDPTLYETVYKSGEDWYQALDSSNPMRNRWGDYTSAMVDPSDDNTVWVTSEYSRPRASDGSSRWATWWGKICNGNCTTNLSVTATQTNGTYRKYEASHTVFTSSTIQSGANIKYDGGNRVILQPGFRANQGSKVRVFNEGCAGSQ</sequence>
<dbReference type="InterPro" id="IPR055015">
    <property type="entry name" value="GCX_COOH"/>
</dbReference>
<comment type="caution">
    <text evidence="2">The sequence shown here is derived from an EMBL/GenBank/DDBJ whole genome shotgun (WGS) entry which is preliminary data.</text>
</comment>
<evidence type="ECO:0000313" key="2">
    <source>
        <dbReference type="EMBL" id="MCP9764456.1"/>
    </source>
</evidence>
<dbReference type="NCBIfam" id="NF045639">
    <property type="entry name" value="GCX_COOH"/>
    <property type="match status" value="1"/>
</dbReference>
<feature type="chain" id="PRO_5042260194" evidence="1">
    <location>
        <begin position="19"/>
        <end position="606"/>
    </location>
</feature>
<evidence type="ECO:0000313" key="3">
    <source>
        <dbReference type="Proteomes" id="UP001204144"/>
    </source>
</evidence>
<evidence type="ECO:0000256" key="1">
    <source>
        <dbReference type="SAM" id="SignalP"/>
    </source>
</evidence>
<keyword evidence="3" id="KW-1185">Reference proteome</keyword>
<keyword evidence="1" id="KW-0732">Signal</keyword>
<dbReference type="EMBL" id="RJUF01000173">
    <property type="protein sequence ID" value="MCP9764456.1"/>
    <property type="molecule type" value="Genomic_DNA"/>
</dbReference>
<reference evidence="2 3" key="1">
    <citation type="submission" date="2018-11" db="EMBL/GenBank/DDBJ databases">
        <title>Novel bacteria species description.</title>
        <authorList>
            <person name="Han J.-H."/>
        </authorList>
    </citation>
    <scope>NUCLEOTIDE SEQUENCE [LARGE SCALE GENOMIC DNA]</scope>
    <source>
        <strain evidence="2 3">KCTC23259</strain>
    </source>
</reference>
<organism evidence="2 3">
    <name type="scientific">Lacihabitans soyangensis</name>
    <dbReference type="NCBI Taxonomy" id="869394"/>
    <lineage>
        <taxon>Bacteria</taxon>
        <taxon>Pseudomonadati</taxon>
        <taxon>Bacteroidota</taxon>
        <taxon>Cytophagia</taxon>
        <taxon>Cytophagales</taxon>
        <taxon>Leadbetterellaceae</taxon>
        <taxon>Lacihabitans</taxon>
    </lineage>
</organism>
<dbReference type="RefSeq" id="WP_255038147.1">
    <property type="nucleotide sequence ID" value="NZ_RJUF01000173.1"/>
</dbReference>
<accession>A0AAE3H5K4</accession>
<dbReference type="Proteomes" id="UP001204144">
    <property type="component" value="Unassembled WGS sequence"/>
</dbReference>
<name>A0AAE3H5K4_9BACT</name>